<dbReference type="PANTHER" id="PTHR30574:SF1">
    <property type="entry name" value="SULPHUR TRANSPORT DOMAIN-CONTAINING PROTEIN"/>
    <property type="match status" value="1"/>
</dbReference>
<keyword evidence="7 9" id="KW-0472">Membrane</keyword>
<dbReference type="AlphaFoldDB" id="A0A328BCY8"/>
<evidence type="ECO:0000256" key="6">
    <source>
        <dbReference type="ARBA" id="ARBA00022989"/>
    </source>
</evidence>
<keyword evidence="4" id="KW-0997">Cell inner membrane</keyword>
<feature type="transmembrane region" description="Helical" evidence="9">
    <location>
        <begin position="126"/>
        <end position="144"/>
    </location>
</feature>
<comment type="caution">
    <text evidence="10">The sequence shown here is derived from an EMBL/GenBank/DDBJ whole genome shotgun (WGS) entry which is preliminary data.</text>
</comment>
<dbReference type="Proteomes" id="UP000248553">
    <property type="component" value="Unassembled WGS sequence"/>
</dbReference>
<evidence type="ECO:0000313" key="10">
    <source>
        <dbReference type="EMBL" id="RAK62938.1"/>
    </source>
</evidence>
<dbReference type="OrthoDB" id="9814020at2"/>
<protein>
    <submittedName>
        <fullName evidence="10">YeeE/YedE family protein</fullName>
    </submittedName>
</protein>
<sequence>MMEFLARPWPWYVAGPLVGLMVPLLLLLGNKLFGISSNLRHACAAVLPTRGLDYFRYDWRREGGWNLALALGIIGGGLLAGTVLRNPQPVAIAATVADLQRLGLHDFRGLVPAELFNWPALLSGRGLALVVGGGFLVGFGTAYAGGCTSGHALTGVADLQKPSMLAMAAFFVGGIIGTWVLLPLILA</sequence>
<evidence type="ECO:0000256" key="4">
    <source>
        <dbReference type="ARBA" id="ARBA00022519"/>
    </source>
</evidence>
<proteinExistence type="inferred from homology"/>
<dbReference type="PANTHER" id="PTHR30574">
    <property type="entry name" value="INNER MEMBRANE PROTEIN YEDE"/>
    <property type="match status" value="1"/>
</dbReference>
<keyword evidence="3" id="KW-1003">Cell membrane</keyword>
<name>A0A328BCY8_9BACT</name>
<evidence type="ECO:0000256" key="1">
    <source>
        <dbReference type="ARBA" id="ARBA00004429"/>
    </source>
</evidence>
<dbReference type="Pfam" id="PF04143">
    <property type="entry name" value="Sulf_transp"/>
    <property type="match status" value="1"/>
</dbReference>
<evidence type="ECO:0000256" key="5">
    <source>
        <dbReference type="ARBA" id="ARBA00022692"/>
    </source>
</evidence>
<evidence type="ECO:0000256" key="7">
    <source>
        <dbReference type="ARBA" id="ARBA00023136"/>
    </source>
</evidence>
<feature type="transmembrane region" description="Helical" evidence="9">
    <location>
        <begin position="12"/>
        <end position="30"/>
    </location>
</feature>
<evidence type="ECO:0000256" key="3">
    <source>
        <dbReference type="ARBA" id="ARBA00022475"/>
    </source>
</evidence>
<evidence type="ECO:0000313" key="11">
    <source>
        <dbReference type="Proteomes" id="UP000248553"/>
    </source>
</evidence>
<comment type="similarity">
    <text evidence="8">Belongs to the TsuA/YedE (TC 9.B.102) family.</text>
</comment>
<comment type="subcellular location">
    <subcellularLocation>
        <location evidence="1">Cell inner membrane</location>
        <topology evidence="1">Multi-pass membrane protein</topology>
    </subcellularLocation>
</comment>
<dbReference type="EMBL" id="QHKM01000011">
    <property type="protein sequence ID" value="RAK62938.1"/>
    <property type="molecule type" value="Genomic_DNA"/>
</dbReference>
<evidence type="ECO:0000256" key="9">
    <source>
        <dbReference type="SAM" id="Phobius"/>
    </source>
</evidence>
<dbReference type="GO" id="GO:0005886">
    <property type="term" value="C:plasma membrane"/>
    <property type="evidence" value="ECO:0007669"/>
    <property type="project" value="UniProtKB-SubCell"/>
</dbReference>
<keyword evidence="11" id="KW-1185">Reference proteome</keyword>
<organism evidence="10 11">
    <name type="scientific">Hymenobacter edaphi</name>
    <dbReference type="NCBI Taxonomy" id="2211146"/>
    <lineage>
        <taxon>Bacteria</taxon>
        <taxon>Pseudomonadati</taxon>
        <taxon>Bacteroidota</taxon>
        <taxon>Cytophagia</taxon>
        <taxon>Cytophagales</taxon>
        <taxon>Hymenobacteraceae</taxon>
        <taxon>Hymenobacter</taxon>
    </lineage>
</organism>
<gene>
    <name evidence="10" type="ORF">DLM85_22320</name>
</gene>
<accession>A0A328BCY8</accession>
<feature type="transmembrane region" description="Helical" evidence="9">
    <location>
        <begin position="165"/>
        <end position="186"/>
    </location>
</feature>
<keyword evidence="2" id="KW-0813">Transport</keyword>
<dbReference type="InterPro" id="IPR007272">
    <property type="entry name" value="Sulf_transp_TsuA/YedE"/>
</dbReference>
<dbReference type="RefSeq" id="WP_111480403.1">
    <property type="nucleotide sequence ID" value="NZ_QHKM01000011.1"/>
</dbReference>
<feature type="transmembrane region" description="Helical" evidence="9">
    <location>
        <begin position="65"/>
        <end position="84"/>
    </location>
</feature>
<evidence type="ECO:0000256" key="2">
    <source>
        <dbReference type="ARBA" id="ARBA00022448"/>
    </source>
</evidence>
<reference evidence="11" key="1">
    <citation type="submission" date="2018-05" db="EMBL/GenBank/DDBJ databases">
        <authorList>
            <person name="Nie L."/>
        </authorList>
    </citation>
    <scope>NUCLEOTIDE SEQUENCE [LARGE SCALE GENOMIC DNA]</scope>
    <source>
        <strain evidence="11">NL</strain>
    </source>
</reference>
<keyword evidence="6 9" id="KW-1133">Transmembrane helix</keyword>
<evidence type="ECO:0000256" key="8">
    <source>
        <dbReference type="ARBA" id="ARBA00035655"/>
    </source>
</evidence>
<keyword evidence="5 9" id="KW-0812">Transmembrane</keyword>